<accession>X6LQI2</accession>
<reference evidence="3 4" key="1">
    <citation type="journal article" date="2013" name="Curr. Biol.">
        <title>The Genome of the Foraminiferan Reticulomyxa filosa.</title>
        <authorList>
            <person name="Glockner G."/>
            <person name="Hulsmann N."/>
            <person name="Schleicher M."/>
            <person name="Noegel A.A."/>
            <person name="Eichinger L."/>
            <person name="Gallinger C."/>
            <person name="Pawlowski J."/>
            <person name="Sierra R."/>
            <person name="Euteneuer U."/>
            <person name="Pillet L."/>
            <person name="Moustafa A."/>
            <person name="Platzer M."/>
            <person name="Groth M."/>
            <person name="Szafranski K."/>
            <person name="Schliwa M."/>
        </authorList>
    </citation>
    <scope>NUCLEOTIDE SEQUENCE [LARGE SCALE GENOMIC DNA]</scope>
</reference>
<keyword evidence="1" id="KW-0862">Zinc</keyword>
<comment type="function">
    <text evidence="1">DNA polymerase II participates in chromosomal DNA replication.</text>
</comment>
<keyword evidence="1" id="KW-0411">Iron-sulfur</keyword>
<dbReference type="GO" id="GO:0006297">
    <property type="term" value="P:nucleotide-excision repair, DNA gap filling"/>
    <property type="evidence" value="ECO:0007669"/>
    <property type="project" value="TreeGrafter"/>
</dbReference>
<evidence type="ECO:0000313" key="4">
    <source>
        <dbReference type="Proteomes" id="UP000023152"/>
    </source>
</evidence>
<gene>
    <name evidence="3" type="ORF">RFI_33240</name>
</gene>
<dbReference type="GO" id="GO:0045004">
    <property type="term" value="P:DNA replication proofreading"/>
    <property type="evidence" value="ECO:0007669"/>
    <property type="project" value="TreeGrafter"/>
</dbReference>
<keyword evidence="1" id="KW-0863">Zinc-finger</keyword>
<comment type="subcellular location">
    <subcellularLocation>
        <location evidence="1">Nucleus</location>
    </subcellularLocation>
</comment>
<comment type="catalytic activity">
    <reaction evidence="1">
        <text>DNA(n) + a 2'-deoxyribonucleoside 5'-triphosphate = DNA(n+1) + diphosphate</text>
        <dbReference type="Rhea" id="RHEA:22508"/>
        <dbReference type="Rhea" id="RHEA-COMP:17339"/>
        <dbReference type="Rhea" id="RHEA-COMP:17340"/>
        <dbReference type="ChEBI" id="CHEBI:33019"/>
        <dbReference type="ChEBI" id="CHEBI:61560"/>
        <dbReference type="ChEBI" id="CHEBI:173112"/>
        <dbReference type="EC" id="2.7.7.7"/>
    </reaction>
</comment>
<keyword evidence="1" id="KW-0408">Iron</keyword>
<sequence length="214" mass="25077">GYLIVNREIISEDIEDFEYTPRKEFEGTFQVFNERDENGMLRRWFDHIQETRPQVFVTFNGDFFDWPFIEKRASFHGYVLSDVIGIWNRGKTRSLKFGPPQKKKKGAKINTDSNEYGGRFAVHLDCFAWVQRDSYLPQGSQNLKAVTKKTLYYNPVELDPELMVPYAQEKPQELATYSVSDAVATYYLFKKYVQSFIFSLCQIIPMNSGDVLRK</sequence>
<dbReference type="Pfam" id="PF03104">
    <property type="entry name" value="DNA_pol_B_exo1"/>
    <property type="match status" value="1"/>
</dbReference>
<dbReference type="PANTHER" id="PTHR10670:SF0">
    <property type="entry name" value="DNA POLYMERASE EPSILON CATALYTIC SUBUNIT A"/>
    <property type="match status" value="1"/>
</dbReference>
<dbReference type="InterPro" id="IPR012337">
    <property type="entry name" value="RNaseH-like_sf"/>
</dbReference>
<dbReference type="PANTHER" id="PTHR10670">
    <property type="entry name" value="DNA POLYMERASE EPSILON CATALYTIC SUBUNIT A"/>
    <property type="match status" value="1"/>
</dbReference>
<keyword evidence="1" id="KW-0808">Transferase</keyword>
<dbReference type="Gene3D" id="3.30.420.10">
    <property type="entry name" value="Ribonuclease H-like superfamily/Ribonuclease H"/>
    <property type="match status" value="1"/>
</dbReference>
<keyword evidence="1" id="KW-0539">Nucleus</keyword>
<dbReference type="OrthoDB" id="10060449at2759"/>
<dbReference type="InterPro" id="IPR006133">
    <property type="entry name" value="DNA-dir_DNA_pol_B_exonuc"/>
</dbReference>
<dbReference type="GO" id="GO:0006272">
    <property type="term" value="P:leading strand elongation"/>
    <property type="evidence" value="ECO:0007669"/>
    <property type="project" value="TreeGrafter"/>
</dbReference>
<dbReference type="InterPro" id="IPR036397">
    <property type="entry name" value="RNaseH_sf"/>
</dbReference>
<feature type="domain" description="DNA-directed DNA polymerase family B exonuclease" evidence="2">
    <location>
        <begin position="2"/>
        <end position="146"/>
    </location>
</feature>
<dbReference type="InterPro" id="IPR029703">
    <property type="entry name" value="POL2"/>
</dbReference>
<dbReference type="GO" id="GO:0008270">
    <property type="term" value="F:zinc ion binding"/>
    <property type="evidence" value="ECO:0007669"/>
    <property type="project" value="UniProtKB-KW"/>
</dbReference>
<dbReference type="EC" id="2.7.7.7" evidence="1"/>
<dbReference type="EMBL" id="ASPP01029975">
    <property type="protein sequence ID" value="ETO04158.1"/>
    <property type="molecule type" value="Genomic_DNA"/>
</dbReference>
<dbReference type="GO" id="GO:0008622">
    <property type="term" value="C:epsilon DNA polymerase complex"/>
    <property type="evidence" value="ECO:0007669"/>
    <property type="project" value="InterPro"/>
</dbReference>
<protein>
    <recommendedName>
        <fullName evidence="1">DNA polymerase epsilon catalytic subunit</fullName>
        <ecNumber evidence="1">2.7.7.7</ecNumber>
    </recommendedName>
</protein>
<keyword evidence="1" id="KW-0548">Nucleotidyltransferase</keyword>
<keyword evidence="4" id="KW-1185">Reference proteome</keyword>
<dbReference type="GO" id="GO:0000278">
    <property type="term" value="P:mitotic cell cycle"/>
    <property type="evidence" value="ECO:0007669"/>
    <property type="project" value="TreeGrafter"/>
</dbReference>
<dbReference type="GO" id="GO:0003677">
    <property type="term" value="F:DNA binding"/>
    <property type="evidence" value="ECO:0007669"/>
    <property type="project" value="UniProtKB-KW"/>
</dbReference>
<proteinExistence type="inferred from homology"/>
<dbReference type="GO" id="GO:0006287">
    <property type="term" value="P:base-excision repair, gap-filling"/>
    <property type="evidence" value="ECO:0007669"/>
    <property type="project" value="TreeGrafter"/>
</dbReference>
<dbReference type="SUPFAM" id="SSF53098">
    <property type="entry name" value="Ribonuclease H-like"/>
    <property type="match status" value="1"/>
</dbReference>
<keyword evidence="1" id="KW-0238">DNA-binding</keyword>
<keyword evidence="1" id="KW-0004">4Fe-4S</keyword>
<keyword evidence="1" id="KW-0479">Metal-binding</keyword>
<dbReference type="GO" id="GO:0008310">
    <property type="term" value="F:single-stranded DNA 3'-5' DNA exonuclease activity"/>
    <property type="evidence" value="ECO:0007669"/>
    <property type="project" value="TreeGrafter"/>
</dbReference>
<evidence type="ECO:0000313" key="3">
    <source>
        <dbReference type="EMBL" id="ETO04158.1"/>
    </source>
</evidence>
<keyword evidence="1" id="KW-0239">DNA-directed DNA polymerase</keyword>
<dbReference type="AlphaFoldDB" id="X6LQI2"/>
<evidence type="ECO:0000259" key="2">
    <source>
        <dbReference type="Pfam" id="PF03104"/>
    </source>
</evidence>
<dbReference type="GO" id="GO:0051539">
    <property type="term" value="F:4 iron, 4 sulfur cluster binding"/>
    <property type="evidence" value="ECO:0007669"/>
    <property type="project" value="UniProtKB-KW"/>
</dbReference>
<dbReference type="FunFam" id="3.30.420.10:FF:000217">
    <property type="entry name" value="DNA polymerase epsilon catalytic subunit"/>
    <property type="match status" value="1"/>
</dbReference>
<keyword evidence="1" id="KW-0235">DNA replication</keyword>
<feature type="non-terminal residue" evidence="3">
    <location>
        <position position="1"/>
    </location>
</feature>
<comment type="cofactor">
    <cofactor evidence="1">
        <name>[4Fe-4S] cluster</name>
        <dbReference type="ChEBI" id="CHEBI:49883"/>
    </cofactor>
</comment>
<feature type="non-terminal residue" evidence="3">
    <location>
        <position position="214"/>
    </location>
</feature>
<comment type="caution">
    <text evidence="3">The sequence shown here is derived from an EMBL/GenBank/DDBJ whole genome shotgun (WGS) entry which is preliminary data.</text>
</comment>
<dbReference type="Proteomes" id="UP000023152">
    <property type="component" value="Unassembled WGS sequence"/>
</dbReference>
<name>X6LQI2_RETFI</name>
<comment type="similarity">
    <text evidence="1">Belongs to the DNA polymerase type-B family.</text>
</comment>
<dbReference type="GO" id="GO:0003887">
    <property type="term" value="F:DNA-directed DNA polymerase activity"/>
    <property type="evidence" value="ECO:0007669"/>
    <property type="project" value="UniProtKB-KW"/>
</dbReference>
<organism evidence="3 4">
    <name type="scientific">Reticulomyxa filosa</name>
    <dbReference type="NCBI Taxonomy" id="46433"/>
    <lineage>
        <taxon>Eukaryota</taxon>
        <taxon>Sar</taxon>
        <taxon>Rhizaria</taxon>
        <taxon>Retaria</taxon>
        <taxon>Foraminifera</taxon>
        <taxon>Monothalamids</taxon>
        <taxon>Reticulomyxidae</taxon>
        <taxon>Reticulomyxa</taxon>
    </lineage>
</organism>
<evidence type="ECO:0000256" key="1">
    <source>
        <dbReference type="RuleBase" id="RU365029"/>
    </source>
</evidence>